<dbReference type="AlphaFoldDB" id="A0A2U3KCL5"/>
<keyword evidence="4" id="KW-0560">Oxidoreductase</keyword>
<dbReference type="Pfam" id="PF00732">
    <property type="entry name" value="GMC_oxred_N"/>
    <property type="match status" value="1"/>
</dbReference>
<feature type="domain" description="Glucose-methanol-choline oxidoreductase C-terminal" evidence="6">
    <location>
        <begin position="473"/>
        <end position="533"/>
    </location>
</feature>
<evidence type="ECO:0000259" key="5">
    <source>
        <dbReference type="Pfam" id="PF00732"/>
    </source>
</evidence>
<dbReference type="InterPro" id="IPR000172">
    <property type="entry name" value="GMC_OxRdtase_N"/>
</dbReference>
<dbReference type="Proteomes" id="UP000238701">
    <property type="component" value="Unassembled WGS sequence"/>
</dbReference>
<evidence type="ECO:0000259" key="6">
    <source>
        <dbReference type="Pfam" id="PF05199"/>
    </source>
</evidence>
<dbReference type="EMBL" id="OMOD01000090">
    <property type="protein sequence ID" value="SPF37401.1"/>
    <property type="molecule type" value="Genomic_DNA"/>
</dbReference>
<dbReference type="PANTHER" id="PTHR46056">
    <property type="entry name" value="LONG-CHAIN-ALCOHOL OXIDASE"/>
    <property type="match status" value="1"/>
</dbReference>
<dbReference type="Gene3D" id="3.50.50.60">
    <property type="entry name" value="FAD/NAD(P)-binding domain"/>
    <property type="match status" value="2"/>
</dbReference>
<keyword evidence="2" id="KW-0285">Flavoprotein</keyword>
<evidence type="ECO:0000256" key="1">
    <source>
        <dbReference type="ARBA" id="ARBA00010790"/>
    </source>
</evidence>
<dbReference type="GO" id="GO:0050660">
    <property type="term" value="F:flavin adenine dinucleotide binding"/>
    <property type="evidence" value="ECO:0007669"/>
    <property type="project" value="InterPro"/>
</dbReference>
<evidence type="ECO:0000256" key="3">
    <source>
        <dbReference type="ARBA" id="ARBA00022827"/>
    </source>
</evidence>
<evidence type="ECO:0000313" key="7">
    <source>
        <dbReference type="EMBL" id="SPF37401.1"/>
    </source>
</evidence>
<protein>
    <submittedName>
        <fullName evidence="7">Glucose-methanol-choline oxidoreductase</fullName>
    </submittedName>
</protein>
<dbReference type="OrthoDB" id="9787779at2"/>
<sequence>MALKHVNAVVVGAGAGGGIVAKELAAAGLSVVLLERGKWYTPFDDRKDDLRNQRTTVLGAAFGPDDERNPRVFVDKQGREHLVRPSDGDYNNNAACVGGGTLSYGAMAWRFMEKDFRMRSTYGTVEGSTLDDWPISYQDLEPYYEKAEWEIGVSGDDSNNIFKATRKRPLPMPPVAPNLEYQILRPAAQRLGLHPFDIPMLRNSVPYNGRAACMRCRWCVGFACEVNAKNGTQNTAIPAALATGNCELRTECIVKEILTDAQGRVKGVAYFDSKPRLYEQTADLVVVSGSANESARLLLNSKSRAFPDGIGNRYDWVGRNLQGHAYSGAVGLFDFECYDDLGPGAGIAICDFNHGNQGLIGGGMLANEFIRLPYQFVGWRAPNMPRWGPEHKQFMRQRYRRSMGIMGPVQEMPVFESRVQVDAKVKDCWGIPVVRLSGHRHRNDPIVGKFLASKAELWLKEAGAITTWTDVPGTDLSGGQHQAGTCRMGDDPQTSVVDKYCRVHDVDNLYVVDGSVHVNNGGFNPVLTIMAIAYHASDHLVKSWKGSHGAS</sequence>
<reference evidence="8" key="1">
    <citation type="submission" date="2018-02" db="EMBL/GenBank/DDBJ databases">
        <authorList>
            <person name="Hausmann B."/>
        </authorList>
    </citation>
    <scope>NUCLEOTIDE SEQUENCE [LARGE SCALE GENOMIC DNA]</scope>
    <source>
        <strain evidence="8">Peat soil MAG SbA1</strain>
    </source>
</reference>
<gene>
    <name evidence="7" type="ORF">SBA1_180029</name>
</gene>
<evidence type="ECO:0000256" key="2">
    <source>
        <dbReference type="ARBA" id="ARBA00022630"/>
    </source>
</evidence>
<dbReference type="PANTHER" id="PTHR46056:SF12">
    <property type="entry name" value="LONG-CHAIN-ALCOHOL OXIDASE"/>
    <property type="match status" value="1"/>
</dbReference>
<evidence type="ECO:0000256" key="4">
    <source>
        <dbReference type="ARBA" id="ARBA00023002"/>
    </source>
</evidence>
<dbReference type="GO" id="GO:0016614">
    <property type="term" value="F:oxidoreductase activity, acting on CH-OH group of donors"/>
    <property type="evidence" value="ECO:0007669"/>
    <property type="project" value="InterPro"/>
</dbReference>
<dbReference type="Pfam" id="PF05199">
    <property type="entry name" value="GMC_oxred_C"/>
    <property type="match status" value="1"/>
</dbReference>
<evidence type="ECO:0000313" key="8">
    <source>
        <dbReference type="Proteomes" id="UP000238701"/>
    </source>
</evidence>
<dbReference type="InterPro" id="IPR007867">
    <property type="entry name" value="GMC_OxRtase_C"/>
</dbReference>
<name>A0A2U3KCL5_9BACT</name>
<comment type="similarity">
    <text evidence="1">Belongs to the GMC oxidoreductase family.</text>
</comment>
<keyword evidence="3" id="KW-0274">FAD</keyword>
<proteinExistence type="inferred from homology"/>
<accession>A0A2U3KCL5</accession>
<organism evidence="7 8">
    <name type="scientific">Candidatus Sulfotelmatobacter kueseliae</name>
    <dbReference type="NCBI Taxonomy" id="2042962"/>
    <lineage>
        <taxon>Bacteria</taxon>
        <taxon>Pseudomonadati</taxon>
        <taxon>Acidobacteriota</taxon>
        <taxon>Terriglobia</taxon>
        <taxon>Terriglobales</taxon>
        <taxon>Candidatus Korobacteraceae</taxon>
        <taxon>Candidatus Sulfotelmatobacter</taxon>
    </lineage>
</organism>
<dbReference type="SUPFAM" id="SSF51905">
    <property type="entry name" value="FAD/NAD(P)-binding domain"/>
    <property type="match status" value="1"/>
</dbReference>
<feature type="domain" description="Glucose-methanol-choline oxidoreductase N-terminal" evidence="5">
    <location>
        <begin position="135"/>
        <end position="324"/>
    </location>
</feature>
<dbReference type="InterPro" id="IPR036188">
    <property type="entry name" value="FAD/NAD-bd_sf"/>
</dbReference>